<evidence type="ECO:0000256" key="11">
    <source>
        <dbReference type="ARBA" id="ARBA00022833"/>
    </source>
</evidence>
<feature type="region of interest" description="Disordered" evidence="21">
    <location>
        <begin position="802"/>
        <end position="821"/>
    </location>
</feature>
<feature type="region of interest" description="Disordered" evidence="21">
    <location>
        <begin position="271"/>
        <end position="290"/>
    </location>
</feature>
<evidence type="ECO:0000256" key="20">
    <source>
        <dbReference type="RuleBase" id="RU000442"/>
    </source>
</evidence>
<dbReference type="OrthoDB" id="2414538at2759"/>
<gene>
    <name evidence="27" type="ORF">BOTBODRAFT_149069</name>
</gene>
<dbReference type="InterPro" id="IPR006133">
    <property type="entry name" value="DNA-dir_DNA_pol_B_exonuc"/>
</dbReference>
<dbReference type="Pfam" id="PF14260">
    <property type="entry name" value="zf-C4pol"/>
    <property type="match status" value="1"/>
</dbReference>
<dbReference type="GO" id="GO:0008270">
    <property type="term" value="F:zinc ion binding"/>
    <property type="evidence" value="ECO:0007669"/>
    <property type="project" value="UniProtKB-KW"/>
</dbReference>
<dbReference type="Proteomes" id="UP000027195">
    <property type="component" value="Unassembled WGS sequence"/>
</dbReference>
<evidence type="ECO:0000256" key="18">
    <source>
        <dbReference type="ARBA" id="ARBA00049244"/>
    </source>
</evidence>
<dbReference type="CDD" id="cd05534">
    <property type="entry name" value="POLBc_zeta"/>
    <property type="match status" value="1"/>
</dbReference>
<dbReference type="SMART" id="SM00486">
    <property type="entry name" value="POLBc"/>
    <property type="match status" value="1"/>
</dbReference>
<evidence type="ECO:0000259" key="24">
    <source>
        <dbReference type="Pfam" id="PF14260"/>
    </source>
</evidence>
<evidence type="ECO:0000256" key="16">
    <source>
        <dbReference type="ARBA" id="ARBA00023204"/>
    </source>
</evidence>
<dbReference type="GO" id="GO:0016035">
    <property type="term" value="C:zeta DNA polymerase complex"/>
    <property type="evidence" value="ECO:0007669"/>
    <property type="project" value="InterPro"/>
</dbReference>
<dbReference type="SUPFAM" id="SSF56672">
    <property type="entry name" value="DNA/RNA polymerases"/>
    <property type="match status" value="1"/>
</dbReference>
<dbReference type="CDD" id="cd05778">
    <property type="entry name" value="DNA_polB_zeta_exo"/>
    <property type="match status" value="1"/>
</dbReference>
<dbReference type="InterPro" id="IPR012337">
    <property type="entry name" value="RNaseH-like_sf"/>
</dbReference>
<dbReference type="InParanoid" id="A0A067LZ83"/>
<dbReference type="Gene3D" id="1.10.132.60">
    <property type="entry name" value="DNA polymerase family B, C-terminal domain"/>
    <property type="match status" value="1"/>
</dbReference>
<accession>A0A067LZ83</accession>
<evidence type="ECO:0000256" key="6">
    <source>
        <dbReference type="ARBA" id="ARBA00022695"/>
    </source>
</evidence>
<feature type="region of interest" description="Disordered" evidence="21">
    <location>
        <begin position="704"/>
        <end position="725"/>
    </location>
</feature>
<keyword evidence="5 20" id="KW-0808">Transferase</keyword>
<feature type="region of interest" description="Disordered" evidence="21">
    <location>
        <begin position="447"/>
        <end position="652"/>
    </location>
</feature>
<keyword evidence="4 20" id="KW-0004">4Fe-4S</keyword>
<keyword evidence="8 20" id="KW-0479">Metal-binding</keyword>
<dbReference type="STRING" id="930990.A0A067LZ83"/>
<feature type="compositionally biased region" description="Basic residues" evidence="21">
    <location>
        <begin position="503"/>
        <end position="520"/>
    </location>
</feature>
<dbReference type="InterPro" id="IPR006172">
    <property type="entry name" value="DNA-dir_DNA_pol_B"/>
</dbReference>
<evidence type="ECO:0000256" key="2">
    <source>
        <dbReference type="ARBA" id="ARBA00004123"/>
    </source>
</evidence>
<keyword evidence="9" id="KW-0227">DNA damage</keyword>
<dbReference type="Pfam" id="PF00136">
    <property type="entry name" value="DNA_pol_B"/>
    <property type="match status" value="1"/>
</dbReference>
<sequence>MTTPSIKVHITHIDHAVVRRPSRDIRNPCPAWDKIRLDTAPVIRIFGDTTLGQKACVHIHQVYPYFYVEYKESMEPSYVSGYIKRLKYSLNHAIALSLRRNTMGEKYPQYIREIILTKGIHFYGFHHSYKPFLKILLTDPGVMNRAVTILQAGSVMKTLFRTFESHLSFPLQFMCDFGLYGCGWLEIGEAWVRGDADAIDSSVFHVSPESKVSRLPLELDVPAHQILNRRLLIPRDIHHMLSIPANPLPPEPLIQSVRELWDDERARRTKLGLNPTPALPADEPRDAGAGYGWRSEERYWEELNARMAMESKQGHWVDKGPGGWERWVMTVFESVEALWETKYKSYQPWWEGKAGLQTPSDDASGVPVASKAQSSGRTDGDPSSDADSDTEDAFASRNPFAATQAVFALAAKAQVPEAEGVQGNVDVDEEFVGSQRMVDILEGIESDDYDEEWGEPVQGNNTPRRSRTVGHVGGSDRGLDEQDEYQLEDTSSPFTSPKSARQTPRRGKATPFRTPKRQRTAPRTPASKLSSFWYPGSSNSTPRANARRTPTTPATVTRKRKRFVREDDEREDLVDRSPTRKGAFRNSKRKEDPLVLPRLSTDDTTLAKSRTRSRCSLSPPTSPSSDPVVVTPPLNQQLLGTRSPRTKSRRMSSLLEEGASAEDGLFSSGEQFIHQNTFDWSSSGNCLGLGVDLAVRSGDRTKRRKIEGNTFPRNDTAPWVDPHTQAHSSSYTDSLDFAGTTFTYRFQPPSVSDLLSSLDAYDIPSRVYRDPFYSNIRDAPDRPREYMGRTFLLKGGTGIGSLEEWQKPGDKQPRRKSTDRTPLVAKGVSGWEYASNPPSASEVRQWLAQTRIEGLARRFARKGQLSQIEGPTPPNPYGFKLTPNVTSETATREQQNITVLSLEVFARSKDDYLPDPERDEDTLMAVFWCFRPEDIDEAHGNMPRSGYRSGVVVVACGSLAEKRIGDLKVSVVETELDLINHTIDLVNELDPDVLSGWEIQSASWGYIAERAKQYSMDLGDQISRVIVSSRRGGNDNWGLTHTSTFKVAGRHVLNVWRIMRAEQALTSYTFENVAFHLMHRRVPRYSNRTLLEWFVSPIAGHTARVLRYFLDRAVMVIEMIDEAEVIVKNAEFARVFGIDFFSVLSRGSQFKVESFMFRIAKPESFLLLSPSKQDVGKQNAAECIPLIMEPRSQFYKSPLVVLDFQSLYPSIMIAYNYCYSTCLGRVGLFKGQNKFGVTTLDPELGLLEKLKDHITVAPNGMVYVKPSVRKGLLAKMLTELLDTRVMVKQAMKTAKGNKGLLKLLNARQLSLKFICNVTYGYTGASFSGRMPAVEIADSIVESGRETLEKAIHLIDNTAKWGAKVVYGDTDSLFVSLPGKTKDEAFRIGNEMAKAVTARNPEPVKLKFEKVYLPCILMAKKRYVGFKYEHPDDTEPIFDAKGIETIRRDGIPAGQKMVETCIKTLFRSQDLSEVKEYCLSSWSKIYEGRVSTQDFVLAKEVKLGKYSDKVPPPPGAVVAARRLALDARAEPQYGDRVPYVITRGDPKSRLVDRAVGVDEMLWREGDGKKHYYLDAHYYIERQLIPPLARVFDLVGADVRTWYNEMPKNVKADRPESFVILDEQDHQAGGAKAKIDEHFYRRNCIICGAVTITTLCPACQAKPSATIQTLLHRLRRAEQNLSDTQLLCASCTSSAPGEEVRCESFDCSWLFERVKGEREAARLGGIARLVGTL</sequence>
<dbReference type="GO" id="GO:0003887">
    <property type="term" value="F:DNA-directed DNA polymerase activity"/>
    <property type="evidence" value="ECO:0007669"/>
    <property type="project" value="UniProtKB-KW"/>
</dbReference>
<name>A0A067LZ83_BOTB1</name>
<dbReference type="InterPro" id="IPR030559">
    <property type="entry name" value="PolZ_Rev3"/>
</dbReference>
<dbReference type="GO" id="GO:0006260">
    <property type="term" value="P:DNA replication"/>
    <property type="evidence" value="ECO:0007669"/>
    <property type="project" value="UniProtKB-KW"/>
</dbReference>
<feature type="compositionally biased region" description="Low complexity" evidence="21">
    <location>
        <begin position="541"/>
        <end position="556"/>
    </location>
</feature>
<evidence type="ECO:0000313" key="28">
    <source>
        <dbReference type="Proteomes" id="UP000027195"/>
    </source>
</evidence>
<dbReference type="PANTHER" id="PTHR45812">
    <property type="entry name" value="DNA POLYMERASE ZETA CATALYTIC SUBUNIT"/>
    <property type="match status" value="1"/>
</dbReference>
<dbReference type="GO" id="GO:0042276">
    <property type="term" value="P:error-prone translesion synthesis"/>
    <property type="evidence" value="ECO:0007669"/>
    <property type="project" value="TreeGrafter"/>
</dbReference>
<dbReference type="InterPro" id="IPR043502">
    <property type="entry name" value="DNA/RNA_pol_sf"/>
</dbReference>
<dbReference type="Pfam" id="PF24055">
    <property type="entry name" value="POL3_N"/>
    <property type="match status" value="1"/>
</dbReference>
<feature type="compositionally biased region" description="Acidic residues" evidence="21">
    <location>
        <begin position="382"/>
        <end position="392"/>
    </location>
</feature>
<evidence type="ECO:0000256" key="17">
    <source>
        <dbReference type="ARBA" id="ARBA00023242"/>
    </source>
</evidence>
<dbReference type="FunCoup" id="A0A067LZ83">
    <property type="interactions" value="354"/>
</dbReference>
<keyword evidence="16" id="KW-0234">DNA repair</keyword>
<keyword evidence="6 20" id="KW-0548">Nucleotidyltransferase</keyword>
<evidence type="ECO:0000259" key="23">
    <source>
        <dbReference type="Pfam" id="PF03104"/>
    </source>
</evidence>
<dbReference type="InterPro" id="IPR006134">
    <property type="entry name" value="DNA-dir_DNA_pol_B_multi_dom"/>
</dbReference>
<dbReference type="Gene3D" id="3.90.1600.10">
    <property type="entry name" value="Palm domain of DNA polymerase"/>
    <property type="match status" value="1"/>
</dbReference>
<evidence type="ECO:0000256" key="3">
    <source>
        <dbReference type="ARBA" id="ARBA00005755"/>
    </source>
</evidence>
<dbReference type="PROSITE" id="PS00116">
    <property type="entry name" value="DNA_POLYMERASE_B"/>
    <property type="match status" value="1"/>
</dbReference>
<dbReference type="Pfam" id="PF03104">
    <property type="entry name" value="DNA_pol_B_exo1"/>
    <property type="match status" value="1"/>
</dbReference>
<evidence type="ECO:0000256" key="14">
    <source>
        <dbReference type="ARBA" id="ARBA00023014"/>
    </source>
</evidence>
<feature type="domain" description="DNA polymerase zeta catalytic subunit N-terminal" evidence="26">
    <location>
        <begin position="6"/>
        <end position="60"/>
    </location>
</feature>
<dbReference type="GO" id="GO:0000724">
    <property type="term" value="P:double-strand break repair via homologous recombination"/>
    <property type="evidence" value="ECO:0007669"/>
    <property type="project" value="TreeGrafter"/>
</dbReference>
<keyword evidence="14 20" id="KW-0411">Iron-sulfur</keyword>
<comment type="subcellular location">
    <subcellularLocation>
        <location evidence="2 20">Nucleus</location>
    </subcellularLocation>
</comment>
<evidence type="ECO:0000259" key="26">
    <source>
        <dbReference type="Pfam" id="PF24065"/>
    </source>
</evidence>
<dbReference type="InterPro" id="IPR042087">
    <property type="entry name" value="DNA_pol_B_thumb"/>
</dbReference>
<dbReference type="Gene3D" id="3.30.420.10">
    <property type="entry name" value="Ribonuclease H-like superfamily/Ribonuclease H"/>
    <property type="match status" value="1"/>
</dbReference>
<evidence type="ECO:0000256" key="5">
    <source>
        <dbReference type="ARBA" id="ARBA00022679"/>
    </source>
</evidence>
<evidence type="ECO:0000256" key="7">
    <source>
        <dbReference type="ARBA" id="ARBA00022705"/>
    </source>
</evidence>
<comment type="catalytic activity">
    <reaction evidence="18 20">
        <text>DNA(n) + a 2'-deoxyribonucleoside 5'-triphosphate = DNA(n+1) + diphosphate</text>
        <dbReference type="Rhea" id="RHEA:22508"/>
        <dbReference type="Rhea" id="RHEA-COMP:17339"/>
        <dbReference type="Rhea" id="RHEA-COMP:17340"/>
        <dbReference type="ChEBI" id="CHEBI:33019"/>
        <dbReference type="ChEBI" id="CHEBI:61560"/>
        <dbReference type="ChEBI" id="CHEBI:173112"/>
        <dbReference type="EC" id="2.7.7.7"/>
    </reaction>
</comment>
<feature type="compositionally biased region" description="Basic and acidic residues" evidence="21">
    <location>
        <begin position="804"/>
        <end position="819"/>
    </location>
</feature>
<evidence type="ECO:0000256" key="9">
    <source>
        <dbReference type="ARBA" id="ARBA00022763"/>
    </source>
</evidence>
<proteinExistence type="inferred from homology"/>
<dbReference type="PANTHER" id="PTHR45812:SF1">
    <property type="entry name" value="DNA POLYMERASE ZETA CATALYTIC SUBUNIT"/>
    <property type="match status" value="1"/>
</dbReference>
<dbReference type="InterPro" id="IPR056435">
    <property type="entry name" value="DPOD/Z_N"/>
</dbReference>
<evidence type="ECO:0000256" key="1">
    <source>
        <dbReference type="ARBA" id="ARBA00001966"/>
    </source>
</evidence>
<feature type="compositionally biased region" description="Low complexity" evidence="21">
    <location>
        <begin position="614"/>
        <end position="633"/>
    </location>
</feature>
<feature type="compositionally biased region" description="Polar residues" evidence="21">
    <location>
        <begin position="488"/>
        <end position="502"/>
    </location>
</feature>
<evidence type="ECO:0000256" key="19">
    <source>
        <dbReference type="ARBA" id="ARBA00066055"/>
    </source>
</evidence>
<feature type="region of interest" description="Disordered" evidence="21">
    <location>
        <begin position="356"/>
        <end position="392"/>
    </location>
</feature>
<protein>
    <recommendedName>
        <fullName evidence="20">DNA polymerase</fullName>
        <ecNumber evidence="20">2.7.7.7</ecNumber>
    </recommendedName>
</protein>
<keyword evidence="13 20" id="KW-0408">Iron</keyword>
<comment type="subunit">
    <text evidence="19">Forms DNA polymerase zeta with REV7.</text>
</comment>
<evidence type="ECO:0000256" key="12">
    <source>
        <dbReference type="ARBA" id="ARBA00022932"/>
    </source>
</evidence>
<evidence type="ECO:0000259" key="25">
    <source>
        <dbReference type="Pfam" id="PF24055"/>
    </source>
</evidence>
<dbReference type="EMBL" id="KL198102">
    <property type="protein sequence ID" value="KDQ07690.1"/>
    <property type="molecule type" value="Genomic_DNA"/>
</dbReference>
<keyword evidence="17 20" id="KW-0539">Nucleus</keyword>
<dbReference type="PRINTS" id="PR00106">
    <property type="entry name" value="DNAPOLB"/>
</dbReference>
<feature type="domain" description="DNA-directed DNA polymerase family B multifunctional" evidence="22">
    <location>
        <begin position="1140"/>
        <end position="1591"/>
    </location>
</feature>
<feature type="domain" description="DNA polymerase delta/zeta catalytic subunit N-terminal" evidence="25">
    <location>
        <begin position="61"/>
        <end position="143"/>
    </location>
</feature>
<dbReference type="InterPro" id="IPR017964">
    <property type="entry name" value="DNA-dir_DNA_pol_B_CS"/>
</dbReference>
<dbReference type="InterPro" id="IPR023211">
    <property type="entry name" value="DNA_pol_palm_dom_sf"/>
</dbReference>
<reference evidence="28" key="1">
    <citation type="journal article" date="2014" name="Proc. Natl. Acad. Sci. U.S.A.">
        <title>Extensive sampling of basidiomycete genomes demonstrates inadequacy of the white-rot/brown-rot paradigm for wood decay fungi.</title>
        <authorList>
            <person name="Riley R."/>
            <person name="Salamov A.A."/>
            <person name="Brown D.W."/>
            <person name="Nagy L.G."/>
            <person name="Floudas D."/>
            <person name="Held B.W."/>
            <person name="Levasseur A."/>
            <person name="Lombard V."/>
            <person name="Morin E."/>
            <person name="Otillar R."/>
            <person name="Lindquist E.A."/>
            <person name="Sun H."/>
            <person name="LaButti K.M."/>
            <person name="Schmutz J."/>
            <person name="Jabbour D."/>
            <person name="Luo H."/>
            <person name="Baker S.E."/>
            <person name="Pisabarro A.G."/>
            <person name="Walton J.D."/>
            <person name="Blanchette R.A."/>
            <person name="Henrissat B."/>
            <person name="Martin F."/>
            <person name="Cullen D."/>
            <person name="Hibbett D.S."/>
            <person name="Grigoriev I.V."/>
        </authorList>
    </citation>
    <scope>NUCLEOTIDE SEQUENCE [LARGE SCALE GENOMIC DNA]</scope>
    <source>
        <strain evidence="28">FD-172 SS1</strain>
    </source>
</reference>
<evidence type="ECO:0000313" key="27">
    <source>
        <dbReference type="EMBL" id="KDQ07690.1"/>
    </source>
</evidence>
<dbReference type="GO" id="GO:0003677">
    <property type="term" value="F:DNA binding"/>
    <property type="evidence" value="ECO:0007669"/>
    <property type="project" value="UniProtKB-KW"/>
</dbReference>
<dbReference type="GO" id="GO:0000166">
    <property type="term" value="F:nucleotide binding"/>
    <property type="evidence" value="ECO:0007669"/>
    <property type="project" value="InterPro"/>
</dbReference>
<keyword evidence="10 20" id="KW-0863">Zinc-finger</keyword>
<dbReference type="InterPro" id="IPR025687">
    <property type="entry name" value="Znf-C4pol"/>
</dbReference>
<evidence type="ECO:0000256" key="8">
    <source>
        <dbReference type="ARBA" id="ARBA00022723"/>
    </source>
</evidence>
<organism evidence="27 28">
    <name type="scientific">Botryobasidium botryosum (strain FD-172 SS1)</name>
    <dbReference type="NCBI Taxonomy" id="930990"/>
    <lineage>
        <taxon>Eukaryota</taxon>
        <taxon>Fungi</taxon>
        <taxon>Dikarya</taxon>
        <taxon>Basidiomycota</taxon>
        <taxon>Agaricomycotina</taxon>
        <taxon>Agaricomycetes</taxon>
        <taxon>Cantharellales</taxon>
        <taxon>Botryobasidiaceae</taxon>
        <taxon>Botryobasidium</taxon>
    </lineage>
</organism>
<dbReference type="SUPFAM" id="SSF53098">
    <property type="entry name" value="Ribonuclease H-like"/>
    <property type="match status" value="1"/>
</dbReference>
<feature type="domain" description="C4-type zinc-finger of DNA polymerase delta" evidence="24">
    <location>
        <begin position="1642"/>
        <end position="1711"/>
    </location>
</feature>
<dbReference type="Gene3D" id="1.10.287.690">
    <property type="entry name" value="Helix hairpin bin"/>
    <property type="match status" value="1"/>
</dbReference>
<dbReference type="InterPro" id="IPR056447">
    <property type="entry name" value="REV3_N"/>
</dbReference>
<dbReference type="HOGENOM" id="CLU_000203_3_1_1"/>
<dbReference type="InterPro" id="IPR036397">
    <property type="entry name" value="RNaseH_sf"/>
</dbReference>
<evidence type="ECO:0000256" key="4">
    <source>
        <dbReference type="ARBA" id="ARBA00022485"/>
    </source>
</evidence>
<dbReference type="Gene3D" id="3.30.342.10">
    <property type="entry name" value="DNA Polymerase, chain B, domain 1"/>
    <property type="match status" value="1"/>
</dbReference>
<evidence type="ECO:0000256" key="15">
    <source>
        <dbReference type="ARBA" id="ARBA00023125"/>
    </source>
</evidence>
<keyword evidence="12 20" id="KW-0239">DNA-directed DNA polymerase</keyword>
<dbReference type="Pfam" id="PF24065">
    <property type="entry name" value="REV3_N"/>
    <property type="match status" value="1"/>
</dbReference>
<feature type="domain" description="DNA-directed DNA polymerase family B exonuclease" evidence="23">
    <location>
        <begin position="883"/>
        <end position="1073"/>
    </location>
</feature>
<keyword evidence="28" id="KW-1185">Reference proteome</keyword>
<dbReference type="FunFam" id="1.10.287.690:FF:000002">
    <property type="entry name" value="DNA polymerase zeta"/>
    <property type="match status" value="1"/>
</dbReference>
<dbReference type="GO" id="GO:0051539">
    <property type="term" value="F:4 iron, 4 sulfur cluster binding"/>
    <property type="evidence" value="ECO:0007669"/>
    <property type="project" value="UniProtKB-KW"/>
</dbReference>
<keyword evidence="7 20" id="KW-0235">DNA replication</keyword>
<evidence type="ECO:0000256" key="21">
    <source>
        <dbReference type="SAM" id="MobiDB-lite"/>
    </source>
</evidence>
<evidence type="ECO:0000259" key="22">
    <source>
        <dbReference type="Pfam" id="PF00136"/>
    </source>
</evidence>
<evidence type="ECO:0000256" key="10">
    <source>
        <dbReference type="ARBA" id="ARBA00022771"/>
    </source>
</evidence>
<keyword evidence="11 20" id="KW-0862">Zinc</keyword>
<comment type="similarity">
    <text evidence="3 20">Belongs to the DNA polymerase type-B family.</text>
</comment>
<evidence type="ECO:0000256" key="13">
    <source>
        <dbReference type="ARBA" id="ARBA00023004"/>
    </source>
</evidence>
<dbReference type="GO" id="GO:0005634">
    <property type="term" value="C:nucleus"/>
    <property type="evidence" value="ECO:0007669"/>
    <property type="project" value="UniProtKB-SubCell"/>
</dbReference>
<comment type="cofactor">
    <cofactor evidence="1 20">
        <name>[4Fe-4S] cluster</name>
        <dbReference type="ChEBI" id="CHEBI:49883"/>
    </cofactor>
</comment>
<dbReference type="FunFam" id="3.30.420.10:FF:000024">
    <property type="entry name" value="DNA polymerase zeta catalytic subunit"/>
    <property type="match status" value="1"/>
</dbReference>
<dbReference type="FunFam" id="1.10.132.60:FF:000007">
    <property type="entry name" value="DNA polymerase"/>
    <property type="match status" value="1"/>
</dbReference>
<keyword evidence="15 20" id="KW-0238">DNA-binding</keyword>
<dbReference type="EC" id="2.7.7.7" evidence="20"/>